<accession>A0A183DC26</accession>
<dbReference type="Pfam" id="PF10294">
    <property type="entry name" value="Methyltransf_16"/>
    <property type="match status" value="1"/>
</dbReference>
<evidence type="ECO:0000313" key="3">
    <source>
        <dbReference type="WBParaSite" id="GPUH_0000627601-mRNA-1"/>
    </source>
</evidence>
<evidence type="ECO:0000313" key="2">
    <source>
        <dbReference type="Proteomes" id="UP000271098"/>
    </source>
</evidence>
<gene>
    <name evidence="1" type="ORF">GPUH_LOCUS6269</name>
</gene>
<reference evidence="3" key="1">
    <citation type="submission" date="2016-06" db="UniProtKB">
        <authorList>
            <consortium name="WormBaseParasite"/>
        </authorList>
    </citation>
    <scope>IDENTIFICATION</scope>
</reference>
<proteinExistence type="predicted"/>
<evidence type="ECO:0000313" key="1">
    <source>
        <dbReference type="EMBL" id="VDK54071.1"/>
    </source>
</evidence>
<dbReference type="OrthoDB" id="311172at2759"/>
<dbReference type="AlphaFoldDB" id="A0A183DC26"/>
<dbReference type="InterPro" id="IPR019410">
    <property type="entry name" value="Methyltransf_16"/>
</dbReference>
<name>A0A183DC26_9BILA</name>
<sequence length="123" mass="14155">MPLLQGLDWNQPHTDTDSVLDGIETLHYILAADVFYDITVFKPIVQTIALLLRRFQKAICIFAYEERDSNWSIEDLLLLNELCCRRIRVVNTDLHTIHIGIIGNKAGGQFCDCFFKILFLELA</sequence>
<keyword evidence="2" id="KW-1185">Reference proteome</keyword>
<dbReference type="EMBL" id="UYRT01014512">
    <property type="protein sequence ID" value="VDK54071.1"/>
    <property type="molecule type" value="Genomic_DNA"/>
</dbReference>
<protein>
    <submittedName>
        <fullName evidence="3">Methyltransferase-like protein 23</fullName>
    </submittedName>
</protein>
<organism evidence="3">
    <name type="scientific">Gongylonema pulchrum</name>
    <dbReference type="NCBI Taxonomy" id="637853"/>
    <lineage>
        <taxon>Eukaryota</taxon>
        <taxon>Metazoa</taxon>
        <taxon>Ecdysozoa</taxon>
        <taxon>Nematoda</taxon>
        <taxon>Chromadorea</taxon>
        <taxon>Rhabditida</taxon>
        <taxon>Spirurina</taxon>
        <taxon>Spiruromorpha</taxon>
        <taxon>Spiruroidea</taxon>
        <taxon>Gongylonematidae</taxon>
        <taxon>Gongylonema</taxon>
    </lineage>
</organism>
<dbReference type="Proteomes" id="UP000271098">
    <property type="component" value="Unassembled WGS sequence"/>
</dbReference>
<dbReference type="InterPro" id="IPR029063">
    <property type="entry name" value="SAM-dependent_MTases_sf"/>
</dbReference>
<reference evidence="1 2" key="2">
    <citation type="submission" date="2018-11" db="EMBL/GenBank/DDBJ databases">
        <authorList>
            <consortium name="Pathogen Informatics"/>
        </authorList>
    </citation>
    <scope>NUCLEOTIDE SEQUENCE [LARGE SCALE GENOMIC DNA]</scope>
</reference>
<dbReference type="Gene3D" id="3.40.50.150">
    <property type="entry name" value="Vaccinia Virus protein VP39"/>
    <property type="match status" value="1"/>
</dbReference>
<dbReference type="WBParaSite" id="GPUH_0000627601-mRNA-1">
    <property type="protein sequence ID" value="GPUH_0000627601-mRNA-1"/>
    <property type="gene ID" value="GPUH_0000627601"/>
</dbReference>